<accession>A0A553I7L5</accession>
<feature type="compositionally biased region" description="Basic and acidic residues" evidence="1">
    <location>
        <begin position="24"/>
        <end position="52"/>
    </location>
</feature>
<dbReference type="AlphaFoldDB" id="A0A553I7L5"/>
<organism evidence="2 3">
    <name type="scientific">Xylaria flabelliformis</name>
    <dbReference type="NCBI Taxonomy" id="2512241"/>
    <lineage>
        <taxon>Eukaryota</taxon>
        <taxon>Fungi</taxon>
        <taxon>Dikarya</taxon>
        <taxon>Ascomycota</taxon>
        <taxon>Pezizomycotina</taxon>
        <taxon>Sordariomycetes</taxon>
        <taxon>Xylariomycetidae</taxon>
        <taxon>Xylariales</taxon>
        <taxon>Xylariaceae</taxon>
        <taxon>Xylaria</taxon>
    </lineage>
</organism>
<sequence>MLIFARSAFPFMILHKHIMQLQKPKGEKKEKPKDKKMEKKPEEPKGDNKDKSLPLSNRKKKKMLRQLAWLDRKLAASAAAQEKEKEKCKDKGEVEVKVEMATW</sequence>
<evidence type="ECO:0000313" key="2">
    <source>
        <dbReference type="EMBL" id="TRX96195.1"/>
    </source>
</evidence>
<gene>
    <name evidence="2" type="ORF">FHL15_002919</name>
</gene>
<name>A0A553I7L5_9PEZI</name>
<protein>
    <submittedName>
        <fullName evidence="2">Uncharacterized protein</fullName>
    </submittedName>
</protein>
<dbReference type="Proteomes" id="UP000319160">
    <property type="component" value="Unassembled WGS sequence"/>
</dbReference>
<keyword evidence="3" id="KW-1185">Reference proteome</keyword>
<evidence type="ECO:0000313" key="3">
    <source>
        <dbReference type="Proteomes" id="UP000319160"/>
    </source>
</evidence>
<dbReference type="EMBL" id="VFLP01000012">
    <property type="protein sequence ID" value="TRX96195.1"/>
    <property type="molecule type" value="Genomic_DNA"/>
</dbReference>
<comment type="caution">
    <text evidence="2">The sequence shown here is derived from an EMBL/GenBank/DDBJ whole genome shotgun (WGS) entry which is preliminary data.</text>
</comment>
<proteinExistence type="predicted"/>
<reference evidence="3" key="1">
    <citation type="submission" date="2019-06" db="EMBL/GenBank/DDBJ databases">
        <title>Draft genome sequence of the griseofulvin-producing fungus Xylaria cubensis strain G536.</title>
        <authorList>
            <person name="Mead M.E."/>
            <person name="Raja H.A."/>
            <person name="Steenwyk J.L."/>
            <person name="Knowles S.L."/>
            <person name="Oberlies N.H."/>
            <person name="Rokas A."/>
        </authorList>
    </citation>
    <scope>NUCLEOTIDE SEQUENCE [LARGE SCALE GENOMIC DNA]</scope>
    <source>
        <strain evidence="3">G536</strain>
    </source>
</reference>
<feature type="region of interest" description="Disordered" evidence="1">
    <location>
        <begin position="20"/>
        <end position="60"/>
    </location>
</feature>
<evidence type="ECO:0000256" key="1">
    <source>
        <dbReference type="SAM" id="MobiDB-lite"/>
    </source>
</evidence>